<keyword evidence="3" id="KW-1185">Reference proteome</keyword>
<proteinExistence type="predicted"/>
<evidence type="ECO:0000313" key="3">
    <source>
        <dbReference type="Proteomes" id="UP001059844"/>
    </source>
</evidence>
<dbReference type="Proteomes" id="UP001059844">
    <property type="component" value="Chromosome"/>
</dbReference>
<organism evidence="2 3">
    <name type="scientific">Flavobacterium cerinum</name>
    <dbReference type="NCBI Taxonomy" id="2502784"/>
    <lineage>
        <taxon>Bacteria</taxon>
        <taxon>Pseudomonadati</taxon>
        <taxon>Bacteroidota</taxon>
        <taxon>Flavobacteriia</taxon>
        <taxon>Flavobacteriales</taxon>
        <taxon>Flavobacteriaceae</taxon>
        <taxon>Flavobacterium</taxon>
    </lineage>
</organism>
<keyword evidence="1" id="KW-0175">Coiled coil</keyword>
<evidence type="ECO:0000256" key="1">
    <source>
        <dbReference type="SAM" id="Coils"/>
    </source>
</evidence>
<dbReference type="EMBL" id="CP101751">
    <property type="protein sequence ID" value="UUC44908.1"/>
    <property type="molecule type" value="Genomic_DNA"/>
</dbReference>
<gene>
    <name evidence="2" type="ORF">NOX80_14910</name>
</gene>
<protein>
    <recommendedName>
        <fullName evidence="4">DUF4375 domain-containing protein</fullName>
    </recommendedName>
</protein>
<evidence type="ECO:0008006" key="4">
    <source>
        <dbReference type="Google" id="ProtNLM"/>
    </source>
</evidence>
<dbReference type="RefSeq" id="WP_256550593.1">
    <property type="nucleotide sequence ID" value="NZ_CP101751.1"/>
</dbReference>
<evidence type="ECO:0000313" key="2">
    <source>
        <dbReference type="EMBL" id="UUC44908.1"/>
    </source>
</evidence>
<reference evidence="2" key="1">
    <citation type="submission" date="2022-07" db="EMBL/GenBank/DDBJ databases">
        <title>Isolation, identification, and degradation of a PFOSA degrading strain from sewage treatment plant.</title>
        <authorList>
            <person name="Zhang L."/>
            <person name="Huo Y."/>
        </authorList>
    </citation>
    <scope>NUCLEOTIDE SEQUENCE</scope>
    <source>
        <strain evidence="2">C1</strain>
    </source>
</reference>
<accession>A0ABY5IPY4</accession>
<feature type="coiled-coil region" evidence="1">
    <location>
        <begin position="86"/>
        <end position="127"/>
    </location>
</feature>
<name>A0ABY5IPY4_9FLAO</name>
<sequence length="179" mass="21008">MEQLKELKDLNTLLKAALAVLRPKITEELVQILNGTAIMMLPTYEKGDIATFNFEYSREWLSVVFFGSNARGLTITEDISFLRNELKEYFSKVKEVMDMVEEMEDDTEEWEEMIEEYNEEKSSIYDNWFGACWEEAQTQTQNRIPAYYSDNESDLGIELLSNTIVEINKNQSIIRYYSN</sequence>